<dbReference type="FunFam" id="3.50.7.10:FF:000007">
    <property type="entry name" value="1-phosphatidylinositol 3-phosphate 5-kinase isoform X1"/>
    <property type="match status" value="1"/>
</dbReference>
<evidence type="ECO:0000256" key="4">
    <source>
        <dbReference type="ARBA" id="ARBA00022679"/>
    </source>
</evidence>
<dbReference type="SMART" id="SM00049">
    <property type="entry name" value="DEP"/>
    <property type="match status" value="1"/>
</dbReference>
<sequence>DTELKQYWMPDSVSKECYNCGERFTTFRRRHHCRVCGLIFCSRCCFQEIPGKIMNCTGDLKVCTHCGHLVLTYLRSSEADLNTDQMALLDDLEAKFGETADSDQLCWDSAGTSRNVGVSVNSAGVSINSSVAVDDVPRRKTSLGYYEENMNNVSTFFQSINFLVLNNCNLPIFINSMRCILDEALNSGSLVCSTHRSLSIFCPKLNFALSELLNFIKSFSALLFFVFKYRYRLRTYYSCFSATQFVDWLVSNYKAANRLQGVVLGQAMLQYGYIECVTQDSNQFCDNGALYRIIPAGEIVREDIRRDSSAGNVHLKTSSSIFNLDVNVDDKSVFASRSTGRESITAVEELGNEVRSVIDAFFSKNVTLPVTDYNNIHPSQLPDDQKIPYRILSEAFAEHCSNYMSQLFEREAVSQSWADVISPLTTRVVSSIKPYLARNNKDVMDIRRYVQIKKVAGGVKRECQIVAGVVCSKNLPRKTMPTRLVDPQILLLSSAVMYQRVEGKYLSLEPVIMQEQDYVTRTVSKIVDLGANVVIVGKSVVRPAQDLLAAKGISFVANVKSSILERLARLTGADILSSVDAHLGSPKLGVCSLFRVTSFSNDHGKGKTLMIFEGCRYPELGCTILLRGGTNCELARVKKVTSNLLFAKYNAQLEISYLMDAGVRPPSPPSSGEGIFSEIPILGSNDTSATSINLVTNDESENLLLKDKSSTKCALNSDNNHSENSALPFNSISLHKITSPEKSNLLKGNTCEVSPPLTFKNVADLEVLNHLSTNRTIVRNLSESVAECTDPLRAYSVDEVQDNGDKNVSKGDSDLYVSETTLPLDNRFMQALRHNILSVSAYLKFTLPYLESEYGRQCPLRSYFGHKIYWSQLLDGVSIKSRPIREGEHNLQDRNPENTKVRLFVFLKPLHKFVTARLTQSADSIKVQTLLASFRASGGRLPLSSPSSFPLPPLPFPDTSGLKDILDPTNHQRLTLLFCMYSPLSNNFPGFCVDPRIVTMELYNAQDISLGQFLERYCFSPKQTCYQGSCDTPARSHIRRFVHHNGVVHIKLQNISKSLPAYDIHTLNWCHQCDVGTQMRRLSPGGKALSFAKYLELRFHGDMYRARSDEKCEHLLHHEYVHYFALGNMLASFMYSKISSWEISLPPLVLKTERESYNENVKIEEIKTWSLMGAQVFSAIANKIATLNIGEVSYSFSNCTRPILQQLHKDQTLFKTRLEEVQALLGIGAIASVNKESENDPRDPIIRDVSNVRHQWCVEDSIVMVKRQMCELVEEWNNSKQSPHHTSVQQHSSFSDTVVDGLPATSQEEMEPAQLGEEAVDQEDISSLPRKSESLETETVPPDVDDGDGCQAGITVEVKQQSTTNDKKSVKAILAQLLPSSSHNQHIQIPMGNLEHHLLPLGYLVPVIVYEKEPSSIIAYALNCVEYKAALDQIRVSIGSSFTSGNNAPADQSARSSPATKRRSVPLELINKESPEANAGNSGGNVSEKKTSSGVGVLSFLRTSSSSSVDKNTKVGLEGVHYIPSSGDAYVEEDSKIESEIKSRTPKPQSQNIEVEFSDSGANFKVKVYYADDFSKLRALVLPEGEEGYIRSLSRCVAWAASGGKSGSNFNKTKDDRFILKEMTRLETQLFMTFAPQYFTYIDTCVRTGSPTLLGKILGVYRVICRSDRSNNTLRSSLLVMEHLFHARLVKNKFDLKGSMRNRLVDASSKEAQSDTVLLDENLINMTCDNPLYILPHSKTILMQAIHNDTLFLSTQYVMDYSLLVGLDQTKQELVVGIIDYIRTFTWDKKLETMVKSIGQNKQPTVISPDEYRERFIAAMHRYFLPVPDRWTGLGKGIDLYTSSWTDEDAEVK</sequence>
<organism evidence="17 18">
    <name type="scientific">Rhodnius prolixus</name>
    <name type="common">Triatomid bug</name>
    <dbReference type="NCBI Taxonomy" id="13249"/>
    <lineage>
        <taxon>Eukaryota</taxon>
        <taxon>Metazoa</taxon>
        <taxon>Ecdysozoa</taxon>
        <taxon>Arthropoda</taxon>
        <taxon>Hexapoda</taxon>
        <taxon>Insecta</taxon>
        <taxon>Pterygota</taxon>
        <taxon>Neoptera</taxon>
        <taxon>Paraneoptera</taxon>
        <taxon>Hemiptera</taxon>
        <taxon>Heteroptera</taxon>
        <taxon>Panheteroptera</taxon>
        <taxon>Cimicomorpha</taxon>
        <taxon>Reduviidae</taxon>
        <taxon>Triatominae</taxon>
        <taxon>Rhodnius</taxon>
    </lineage>
</organism>
<dbReference type="PROSITE" id="PS50178">
    <property type="entry name" value="ZF_FYVE"/>
    <property type="match status" value="1"/>
</dbReference>
<evidence type="ECO:0000256" key="3">
    <source>
        <dbReference type="ARBA" id="ARBA00022553"/>
    </source>
</evidence>
<feature type="region of interest" description="Disordered" evidence="16">
    <location>
        <begin position="1442"/>
        <end position="1491"/>
    </location>
</feature>
<dbReference type="Gene3D" id="3.30.800.10">
    <property type="entry name" value="Phosphatidylinositol Phosphate Kinase II Beta"/>
    <property type="match status" value="1"/>
</dbReference>
<dbReference type="FunCoup" id="T1I8N2">
    <property type="interactions" value="1612"/>
</dbReference>
<dbReference type="InterPro" id="IPR002498">
    <property type="entry name" value="PInositol-4-P-4/5-kinase_core"/>
</dbReference>
<dbReference type="GO" id="GO:0090385">
    <property type="term" value="P:phagosome-lysosome fusion"/>
    <property type="evidence" value="ECO:0007669"/>
    <property type="project" value="TreeGrafter"/>
</dbReference>
<keyword evidence="18" id="KW-1185">Reference proteome</keyword>
<dbReference type="InterPro" id="IPR036390">
    <property type="entry name" value="WH_DNA-bd_sf"/>
</dbReference>
<dbReference type="Gene3D" id="3.30.810.10">
    <property type="entry name" value="2-Layer Sandwich"/>
    <property type="match status" value="1"/>
</dbReference>
<evidence type="ECO:0000256" key="10">
    <source>
        <dbReference type="ARBA" id="ARBA00022833"/>
    </source>
</evidence>
<proteinExistence type="predicted"/>
<keyword evidence="8 14" id="KW-0863">Zinc-finger</keyword>
<dbReference type="Pfam" id="PF01504">
    <property type="entry name" value="PIP5K"/>
    <property type="match status" value="1"/>
</dbReference>
<dbReference type="CDD" id="cd03334">
    <property type="entry name" value="Fab1_TCP"/>
    <property type="match status" value="1"/>
</dbReference>
<dbReference type="HOGENOM" id="CLU_000480_2_1_1"/>
<dbReference type="OMA" id="QSVWNDT"/>
<dbReference type="GO" id="GO:1903426">
    <property type="term" value="P:regulation of reactive oxygen species biosynthetic process"/>
    <property type="evidence" value="ECO:0007669"/>
    <property type="project" value="TreeGrafter"/>
</dbReference>
<dbReference type="VEuPathDB" id="VectorBase:RPRC012654"/>
<accession>T1I8N2</accession>
<dbReference type="FunFam" id="3.30.810.10:FF:000001">
    <property type="entry name" value="1-phosphatidylinositol 3-phosphate 5-kinase FAB1"/>
    <property type="match status" value="1"/>
</dbReference>
<dbReference type="GO" id="GO:0046488">
    <property type="term" value="P:phosphatidylinositol metabolic process"/>
    <property type="evidence" value="ECO:0007669"/>
    <property type="project" value="UniProtKB-UniRule"/>
</dbReference>
<keyword evidence="11 15" id="KW-0067">ATP-binding</keyword>
<protein>
    <recommendedName>
        <fullName evidence="2">1-phosphatidylinositol-3-phosphate 5-kinase</fullName>
        <ecNumber evidence="2">2.7.1.150</ecNumber>
    </recommendedName>
</protein>
<dbReference type="EnsemblMetazoa" id="RPRC012654-RA">
    <property type="protein sequence ID" value="RPRC012654-PA"/>
    <property type="gene ID" value="RPRC012654"/>
</dbReference>
<dbReference type="InterPro" id="IPR027484">
    <property type="entry name" value="PInositol-4-P-5-kinase_N"/>
</dbReference>
<keyword evidence="10" id="KW-0862">Zinc</keyword>
<evidence type="ECO:0000256" key="15">
    <source>
        <dbReference type="PROSITE-ProRule" id="PRU00781"/>
    </source>
</evidence>
<evidence type="ECO:0000256" key="1">
    <source>
        <dbReference type="ARBA" id="ARBA00004608"/>
    </source>
</evidence>
<dbReference type="SUPFAM" id="SSF56104">
    <property type="entry name" value="SAICAR synthase-like"/>
    <property type="match status" value="1"/>
</dbReference>
<evidence type="ECO:0000256" key="7">
    <source>
        <dbReference type="ARBA" id="ARBA00022753"/>
    </source>
</evidence>
<dbReference type="STRING" id="13249.T1I8N2"/>
<evidence type="ECO:0000256" key="11">
    <source>
        <dbReference type="ARBA" id="ARBA00022840"/>
    </source>
</evidence>
<dbReference type="InterPro" id="IPR011011">
    <property type="entry name" value="Znf_FYVE_PHD"/>
</dbReference>
<dbReference type="Proteomes" id="UP000015103">
    <property type="component" value="Unassembled WGS sequence"/>
</dbReference>
<keyword evidence="7" id="KW-0967">Endosome</keyword>
<dbReference type="SUPFAM" id="SSF57903">
    <property type="entry name" value="FYVE/PHD zinc finger"/>
    <property type="match status" value="1"/>
</dbReference>
<dbReference type="SUPFAM" id="SSF46785">
    <property type="entry name" value="Winged helix' DNA-binding domain"/>
    <property type="match status" value="1"/>
</dbReference>
<name>T1I8N2_RHOPR</name>
<dbReference type="InterPro" id="IPR000591">
    <property type="entry name" value="DEP_dom"/>
</dbReference>
<dbReference type="InterPro" id="IPR044769">
    <property type="entry name" value="PIKfyve_PIPKc"/>
</dbReference>
<keyword evidence="5" id="KW-0479">Metal-binding</keyword>
<keyword evidence="12" id="KW-0472">Membrane</keyword>
<dbReference type="GO" id="GO:0010008">
    <property type="term" value="C:endosome membrane"/>
    <property type="evidence" value="ECO:0007669"/>
    <property type="project" value="UniProtKB-SubCell"/>
</dbReference>
<evidence type="ECO:0000256" key="5">
    <source>
        <dbReference type="ARBA" id="ARBA00022723"/>
    </source>
</evidence>
<dbReference type="Pfam" id="PF01363">
    <property type="entry name" value="FYVE"/>
    <property type="match status" value="1"/>
</dbReference>
<dbReference type="PROSITE" id="PS50186">
    <property type="entry name" value="DEP"/>
    <property type="match status" value="1"/>
</dbReference>
<dbReference type="GO" id="GO:0008270">
    <property type="term" value="F:zinc ion binding"/>
    <property type="evidence" value="ECO:0007669"/>
    <property type="project" value="UniProtKB-KW"/>
</dbReference>
<dbReference type="InterPro" id="IPR000306">
    <property type="entry name" value="Znf_FYVE"/>
</dbReference>
<dbReference type="InterPro" id="IPR027409">
    <property type="entry name" value="GroEL-like_apical_dom_sf"/>
</dbReference>
<dbReference type="SMART" id="SM00330">
    <property type="entry name" value="PIPKc"/>
    <property type="match status" value="1"/>
</dbReference>
<evidence type="ECO:0000256" key="14">
    <source>
        <dbReference type="PROSITE-ProRule" id="PRU00091"/>
    </source>
</evidence>
<evidence type="ECO:0000313" key="17">
    <source>
        <dbReference type="EnsemblMetazoa" id="RPRC012654-PA"/>
    </source>
</evidence>
<evidence type="ECO:0000256" key="13">
    <source>
        <dbReference type="ARBA" id="ARBA00052820"/>
    </source>
</evidence>
<evidence type="ECO:0000256" key="9">
    <source>
        <dbReference type="ARBA" id="ARBA00022777"/>
    </source>
</evidence>
<dbReference type="GO" id="GO:0052810">
    <property type="term" value="F:1-phosphatidylinositol-5-kinase activity"/>
    <property type="evidence" value="ECO:0007669"/>
    <property type="project" value="UniProtKB-ARBA"/>
</dbReference>
<evidence type="ECO:0000256" key="16">
    <source>
        <dbReference type="SAM" id="MobiDB-lite"/>
    </source>
</evidence>
<dbReference type="GO" id="GO:0032438">
    <property type="term" value="P:melanosome organization"/>
    <property type="evidence" value="ECO:0007669"/>
    <property type="project" value="TreeGrafter"/>
</dbReference>
<evidence type="ECO:0000256" key="12">
    <source>
        <dbReference type="ARBA" id="ARBA00023136"/>
    </source>
</evidence>
<dbReference type="PANTHER" id="PTHR46715">
    <property type="entry name" value="1-PHOSPHATIDYLINOSITOL 3-PHOSPHATE 5-KINASE"/>
    <property type="match status" value="1"/>
</dbReference>
<dbReference type="InterPro" id="IPR013083">
    <property type="entry name" value="Znf_RING/FYVE/PHD"/>
</dbReference>
<keyword evidence="3" id="KW-0597">Phosphoprotein</keyword>
<evidence type="ECO:0000313" key="18">
    <source>
        <dbReference type="Proteomes" id="UP000015103"/>
    </source>
</evidence>
<dbReference type="SUPFAM" id="SSF52029">
    <property type="entry name" value="GroEL apical domain-like"/>
    <property type="match status" value="1"/>
</dbReference>
<dbReference type="FunFam" id="3.30.40.10:FF:000057">
    <property type="entry name" value="1-phosphatidylinositol 3-phosphate 5-kinase isoform X1"/>
    <property type="match status" value="1"/>
</dbReference>
<evidence type="ECO:0000256" key="8">
    <source>
        <dbReference type="ARBA" id="ARBA00022771"/>
    </source>
</evidence>
<dbReference type="SMART" id="SM00064">
    <property type="entry name" value="FYVE"/>
    <property type="match status" value="1"/>
</dbReference>
<keyword evidence="4 15" id="KW-0808">Transferase</keyword>
<dbReference type="GO" id="GO:0035556">
    <property type="term" value="P:intracellular signal transduction"/>
    <property type="evidence" value="ECO:0007669"/>
    <property type="project" value="InterPro"/>
</dbReference>
<dbReference type="eggNOG" id="KOG0230">
    <property type="taxonomic scope" value="Eukaryota"/>
</dbReference>
<dbReference type="InterPro" id="IPR027483">
    <property type="entry name" value="PInositol-4-P-4/5-kinase_C_sf"/>
</dbReference>
<dbReference type="InterPro" id="IPR017455">
    <property type="entry name" value="Znf_FYVE-rel"/>
</dbReference>
<reference evidence="17" key="1">
    <citation type="submission" date="2015-05" db="UniProtKB">
        <authorList>
            <consortium name="EnsemblMetazoa"/>
        </authorList>
    </citation>
    <scope>IDENTIFICATION</scope>
</reference>
<feature type="region of interest" description="Disordered" evidence="16">
    <location>
        <begin position="1307"/>
        <end position="1348"/>
    </location>
</feature>
<dbReference type="EC" id="2.7.1.150" evidence="2"/>
<dbReference type="GO" id="GO:0000285">
    <property type="term" value="F:1-phosphatidylinositol-3-phosphate 5-kinase activity"/>
    <property type="evidence" value="ECO:0007669"/>
    <property type="project" value="UniProtKB-EC"/>
</dbReference>
<dbReference type="PANTHER" id="PTHR46715:SF1">
    <property type="entry name" value="1-PHOSPHATIDYLINOSITOL 3-PHOSPHATE 5-KINASE"/>
    <property type="match status" value="1"/>
</dbReference>
<dbReference type="InParanoid" id="T1I8N2"/>
<dbReference type="CDD" id="cd15725">
    <property type="entry name" value="FYVE_PIKfyve_Fab1"/>
    <property type="match status" value="1"/>
</dbReference>
<dbReference type="GO" id="GO:0005524">
    <property type="term" value="F:ATP binding"/>
    <property type="evidence" value="ECO:0007669"/>
    <property type="project" value="UniProtKB-UniRule"/>
</dbReference>
<dbReference type="InterPro" id="IPR036388">
    <property type="entry name" value="WH-like_DNA-bd_sf"/>
</dbReference>
<dbReference type="PROSITE" id="PS51455">
    <property type="entry name" value="PIPK"/>
    <property type="match status" value="1"/>
</dbReference>
<evidence type="ECO:0000256" key="6">
    <source>
        <dbReference type="ARBA" id="ARBA00022741"/>
    </source>
</evidence>
<dbReference type="CDD" id="cd17300">
    <property type="entry name" value="PIPKc_PIKfyve"/>
    <property type="match status" value="1"/>
</dbReference>
<dbReference type="InterPro" id="IPR002423">
    <property type="entry name" value="Cpn60/GroEL/TCP-1"/>
</dbReference>
<keyword evidence="6 15" id="KW-0547">Nucleotide-binding</keyword>
<evidence type="ECO:0000256" key="2">
    <source>
        <dbReference type="ARBA" id="ARBA00012009"/>
    </source>
</evidence>
<dbReference type="Gene3D" id="1.10.10.10">
    <property type="entry name" value="Winged helix-like DNA-binding domain superfamily/Winged helix DNA-binding domain"/>
    <property type="match status" value="1"/>
</dbReference>
<dbReference type="InterPro" id="IPR043548">
    <property type="entry name" value="PIKfyve"/>
</dbReference>
<dbReference type="EMBL" id="ACPB03001910">
    <property type="status" value="NOT_ANNOTATED_CDS"/>
    <property type="molecule type" value="Genomic_DNA"/>
</dbReference>
<dbReference type="Pfam" id="PF00118">
    <property type="entry name" value="Cpn60_TCP1"/>
    <property type="match status" value="1"/>
</dbReference>
<dbReference type="Gene3D" id="3.50.7.10">
    <property type="entry name" value="GroEL"/>
    <property type="match status" value="1"/>
</dbReference>
<comment type="subcellular location">
    <subcellularLocation>
        <location evidence="1">Endosome membrane</location>
    </subcellularLocation>
</comment>
<feature type="compositionally biased region" description="Polar residues" evidence="16">
    <location>
        <begin position="1442"/>
        <end position="1459"/>
    </location>
</feature>
<dbReference type="Gene3D" id="3.30.40.10">
    <property type="entry name" value="Zinc/RING finger domain, C3HC4 (zinc finger)"/>
    <property type="match status" value="1"/>
</dbReference>
<keyword evidence="9 15" id="KW-0418">Kinase</keyword>
<dbReference type="Pfam" id="PF00610">
    <property type="entry name" value="DEP"/>
    <property type="match status" value="1"/>
</dbReference>
<comment type="catalytic activity">
    <reaction evidence="13">
        <text>a 1,2-diacyl-sn-glycero-3-phospho-(1D-myo-inositol-3-phosphate) + ATP = a 1,2-diacyl-sn-glycero-3-phospho-(1D-myo-inositol-3,5-bisphosphate) + ADP + H(+)</text>
        <dbReference type="Rhea" id="RHEA:13609"/>
        <dbReference type="ChEBI" id="CHEBI:15378"/>
        <dbReference type="ChEBI" id="CHEBI:30616"/>
        <dbReference type="ChEBI" id="CHEBI:57923"/>
        <dbReference type="ChEBI" id="CHEBI:58088"/>
        <dbReference type="ChEBI" id="CHEBI:456216"/>
        <dbReference type="EC" id="2.7.1.150"/>
    </reaction>
    <physiologicalReaction direction="left-to-right" evidence="13">
        <dbReference type="Rhea" id="RHEA:13610"/>
    </physiologicalReaction>
</comment>